<gene>
    <name evidence="3" type="ORF">CWB99_23735</name>
</gene>
<dbReference type="SUPFAM" id="SSF53448">
    <property type="entry name" value="Nucleotide-diphospho-sugar transferases"/>
    <property type="match status" value="1"/>
</dbReference>
<dbReference type="EMBL" id="PNCI01000114">
    <property type="protein sequence ID" value="TMP22872.1"/>
    <property type="molecule type" value="Genomic_DNA"/>
</dbReference>
<dbReference type="PANTHER" id="PTHR11675">
    <property type="entry name" value="N-ACETYLGALACTOSAMINYLTRANSFERASE"/>
    <property type="match status" value="1"/>
</dbReference>
<dbReference type="GO" id="GO:0006493">
    <property type="term" value="P:protein O-linked glycosylation"/>
    <property type="evidence" value="ECO:0007669"/>
    <property type="project" value="TreeGrafter"/>
</dbReference>
<keyword evidence="1" id="KW-1015">Disulfide bond</keyword>
<evidence type="ECO:0000259" key="2">
    <source>
        <dbReference type="Pfam" id="PF00535"/>
    </source>
</evidence>
<sequence length="308" mass="34634">MSLSVVMPFLNEGDNVRKTLESIKATITSDIEIILINDASDDGYDYEKYAKIFEAEYIRNSFRIGVAACRELGIKIASYDNIVLLDAHMQFYDSGWDTHVAHLIQSDPRTIFCSKSVHLNTDWEKVEAAPLGCGVYIPVKEPKDFQHINWLLEPTQDLTIPCIYGAFYCFRKAFYEEIGGLVGLLEWGGDEQFLSAKAFMAGGRCALIPELAVGHVYRESCPYAFTPALNLYNQLYIASVLQPEDQAQQYVAAILAGSVLEAGNEGVMQMLSQSAPEIAQHRAYYLEHLSTRSFSDFLAFNREFVDRS</sequence>
<name>A0A5S3WF16_9GAMM</name>
<dbReference type="InterPro" id="IPR029044">
    <property type="entry name" value="Nucleotide-diphossugar_trans"/>
</dbReference>
<dbReference type="Proteomes" id="UP000310249">
    <property type="component" value="Unassembled WGS sequence"/>
</dbReference>
<evidence type="ECO:0000256" key="1">
    <source>
        <dbReference type="ARBA" id="ARBA00023157"/>
    </source>
</evidence>
<dbReference type="InterPro" id="IPR001173">
    <property type="entry name" value="Glyco_trans_2-like"/>
</dbReference>
<accession>A0A5S3WF16</accession>
<organism evidence="3 4">
    <name type="scientific">Pseudoalteromonas rubra</name>
    <dbReference type="NCBI Taxonomy" id="43658"/>
    <lineage>
        <taxon>Bacteria</taxon>
        <taxon>Pseudomonadati</taxon>
        <taxon>Pseudomonadota</taxon>
        <taxon>Gammaproteobacteria</taxon>
        <taxon>Alteromonadales</taxon>
        <taxon>Pseudoalteromonadaceae</taxon>
        <taxon>Pseudoalteromonas</taxon>
    </lineage>
</organism>
<reference evidence="4" key="2">
    <citation type="submission" date="2019-06" db="EMBL/GenBank/DDBJ databases">
        <title>Co-occurence of chitin degradation, pigmentation and bioactivity in marine Pseudoalteromonas.</title>
        <authorList>
            <person name="Sonnenschein E.C."/>
            <person name="Bech P.K."/>
        </authorList>
    </citation>
    <scope>NUCLEOTIDE SEQUENCE [LARGE SCALE GENOMIC DNA]</scope>
    <source>
        <strain evidence="4">S2676</strain>
    </source>
</reference>
<dbReference type="AlphaFoldDB" id="A0A5S3WF16"/>
<evidence type="ECO:0000313" key="4">
    <source>
        <dbReference type="Proteomes" id="UP000310249"/>
    </source>
</evidence>
<evidence type="ECO:0000313" key="3">
    <source>
        <dbReference type="EMBL" id="TMP22872.1"/>
    </source>
</evidence>
<dbReference type="Pfam" id="PF00535">
    <property type="entry name" value="Glycos_transf_2"/>
    <property type="match status" value="1"/>
</dbReference>
<reference evidence="3 4" key="1">
    <citation type="submission" date="2018-01" db="EMBL/GenBank/DDBJ databases">
        <authorList>
            <person name="Paulsen S."/>
            <person name="Gram L.K."/>
        </authorList>
    </citation>
    <scope>NUCLEOTIDE SEQUENCE [LARGE SCALE GENOMIC DNA]</scope>
    <source>
        <strain evidence="3 4">S2676</strain>
    </source>
</reference>
<comment type="caution">
    <text evidence="3">The sequence shown here is derived from an EMBL/GenBank/DDBJ whole genome shotgun (WGS) entry which is preliminary data.</text>
</comment>
<protein>
    <recommendedName>
        <fullName evidence="2">Glycosyltransferase 2-like domain-containing protein</fullName>
    </recommendedName>
</protein>
<dbReference type="Gene3D" id="3.90.550.10">
    <property type="entry name" value="Spore Coat Polysaccharide Biosynthesis Protein SpsA, Chain A"/>
    <property type="match status" value="1"/>
</dbReference>
<dbReference type="PANTHER" id="PTHR11675:SF126">
    <property type="entry name" value="RICIN B LECTIN DOMAIN-CONTAINING PROTEIN"/>
    <property type="match status" value="1"/>
</dbReference>
<dbReference type="GO" id="GO:0004653">
    <property type="term" value="F:polypeptide N-acetylgalactosaminyltransferase activity"/>
    <property type="evidence" value="ECO:0007669"/>
    <property type="project" value="TreeGrafter"/>
</dbReference>
<feature type="domain" description="Glycosyltransferase 2-like" evidence="2">
    <location>
        <begin position="4"/>
        <end position="129"/>
    </location>
</feature>
<proteinExistence type="predicted"/>